<feature type="compositionally biased region" description="Basic residues" evidence="12">
    <location>
        <begin position="775"/>
        <end position="786"/>
    </location>
</feature>
<organism evidence="16 17">
    <name type="scientific">Puccinia graminis f. sp. tritici</name>
    <dbReference type="NCBI Taxonomy" id="56615"/>
    <lineage>
        <taxon>Eukaryota</taxon>
        <taxon>Fungi</taxon>
        <taxon>Dikarya</taxon>
        <taxon>Basidiomycota</taxon>
        <taxon>Pucciniomycotina</taxon>
        <taxon>Pucciniomycetes</taxon>
        <taxon>Pucciniales</taxon>
        <taxon>Pucciniaceae</taxon>
        <taxon>Puccinia</taxon>
    </lineage>
</organism>
<dbReference type="SMART" id="SM00490">
    <property type="entry name" value="HELICc"/>
    <property type="match status" value="1"/>
</dbReference>
<dbReference type="EMBL" id="VSWC01000079">
    <property type="protein sequence ID" value="KAA1093973.1"/>
    <property type="molecule type" value="Genomic_DNA"/>
</dbReference>
<dbReference type="GO" id="GO:0005694">
    <property type="term" value="C:chromosome"/>
    <property type="evidence" value="ECO:0007669"/>
    <property type="project" value="TreeGrafter"/>
</dbReference>
<dbReference type="GO" id="GO:0009378">
    <property type="term" value="F:four-way junction helicase activity"/>
    <property type="evidence" value="ECO:0007669"/>
    <property type="project" value="TreeGrafter"/>
</dbReference>
<dbReference type="InterPro" id="IPR014001">
    <property type="entry name" value="Helicase_ATP-bd"/>
</dbReference>
<dbReference type="PANTHER" id="PTHR13710">
    <property type="entry name" value="DNA HELICASE RECQ FAMILY MEMBER"/>
    <property type="match status" value="1"/>
</dbReference>
<feature type="region of interest" description="Disordered" evidence="12">
    <location>
        <begin position="833"/>
        <end position="857"/>
    </location>
</feature>
<dbReference type="InterPro" id="IPR036388">
    <property type="entry name" value="WH-like_DNA-bd_sf"/>
</dbReference>
<dbReference type="NCBIfam" id="TIGR00614">
    <property type="entry name" value="recQ_fam"/>
    <property type="match status" value="1"/>
</dbReference>
<sequence length="857" mass="93879">MHRVGVKWDGGPTYTARSGSRSRRVISYTFMYILLQLGTSTSGNDKLTWRQPASAENIQLHITMSSEEVEAIQEELAIVRASIESLQETEKALTCRLATLLDGGTGHEDAGNYVLSDDLEVPQEKSRRLNKQVIDFTSAFQPSSSDQEKLPWSWTQALHETMKKIWGIESFRLNQEAVCNAVLSNRDVLVIMPTGGGKSLTYQLPAVLSEGTTLVISPLVALMADQNMHLKEAGVPAEMLNASTSRQDAALIMKRLLHSVVDQKPKRGSKSSKGKEKAHEDDLAPIKLCYVTPEKIAKSKTFVSTLQKMYGAGRLSRVIIDEAHCCSSMGHDFRPDYKQLSILKTLFPDTPIVALTATCPPRVMVDVLKILKLGPITNADKARPTGTVLFTSPLSRPNLHYQVLKKPATNTDLIDQIVEWIEQNHSGSQGIIYTLSQKDTTTVAQGLISQSNGRITTGIYHASLSDSHKHQVHTDWREGSIQVVCATTAFGMGIDAPHVRFVIHHTLPKSMEGYYQESGRAGRDGQDSDCLLFWKTSDLLRLSGMVASEVDGIPKLYSMTKYATELDRCRSLLFAEYFNTSHSGADSVLPFSQEACGNCDNCKRDPSEIKQEDLSVEALKICDVVGYVNKMGGRVTLVQLGDLVRGIGTPMSTIISNSQARKDADDFLADVPAGIPAPDLSEGKVLLKKEQVENLILALLLRGYLQEQFVATAYTVNSYIKLGPKSRVLLTSRDAISTGKALPSNVKVLIASSSSSSTTATARTNRKTSTTGAKPRAKKAAPKKRKVADDSDSSIECSKGKRAAKVVVSDGNIYNDEDGESGLDEDQPILNRIRKHPSNQGPHEQITMIEIDSGDEK</sequence>
<keyword evidence="3 11" id="KW-0547">Nucleotide-binding</keyword>
<evidence type="ECO:0000313" key="16">
    <source>
        <dbReference type="EMBL" id="KAA1093973.1"/>
    </source>
</evidence>
<keyword evidence="9 11" id="KW-0539">Nucleus</keyword>
<comment type="subcellular location">
    <subcellularLocation>
        <location evidence="11">Nucleus</location>
    </subcellularLocation>
</comment>
<dbReference type="AlphaFoldDB" id="A0A5B0NYE4"/>
<evidence type="ECO:0000256" key="10">
    <source>
        <dbReference type="ARBA" id="ARBA00034617"/>
    </source>
</evidence>
<comment type="caution">
    <text evidence="16">The sequence shown here is derived from an EMBL/GenBank/DDBJ whole genome shotgun (WGS) entry which is preliminary data.</text>
</comment>
<protein>
    <recommendedName>
        <fullName evidence="11">ATP-dependent DNA helicase</fullName>
        <ecNumber evidence="11">5.6.2.4</ecNumber>
    </recommendedName>
</protein>
<evidence type="ECO:0000256" key="5">
    <source>
        <dbReference type="ARBA" id="ARBA00022806"/>
    </source>
</evidence>
<dbReference type="GO" id="GO:0005634">
    <property type="term" value="C:nucleus"/>
    <property type="evidence" value="ECO:0007669"/>
    <property type="project" value="UniProtKB-SubCell"/>
</dbReference>
<dbReference type="Pfam" id="PF16124">
    <property type="entry name" value="RecQ_Zn_bind"/>
    <property type="match status" value="1"/>
</dbReference>
<reference evidence="17 18" key="1">
    <citation type="submission" date="2019-05" db="EMBL/GenBank/DDBJ databases">
        <title>Emergence of the Ug99 lineage of the wheat stem rust pathogen through somatic hybridization.</title>
        <authorList>
            <person name="Li F."/>
            <person name="Upadhyaya N.M."/>
            <person name="Sperschneider J."/>
            <person name="Matny O."/>
            <person name="Nguyen-Phuc H."/>
            <person name="Mago R."/>
            <person name="Raley C."/>
            <person name="Miller M.E."/>
            <person name="Silverstein K.A.T."/>
            <person name="Henningsen E."/>
            <person name="Hirsch C.D."/>
            <person name="Visser B."/>
            <person name="Pretorius Z.A."/>
            <person name="Steffenson B.J."/>
            <person name="Schwessinger B."/>
            <person name="Dodds P.N."/>
            <person name="Figueroa M."/>
        </authorList>
    </citation>
    <scope>NUCLEOTIDE SEQUENCE [LARGE SCALE GENOMIC DNA]</scope>
    <source>
        <strain evidence="16">21-0</strain>
        <strain evidence="15 18">Ug99</strain>
    </source>
</reference>
<proteinExistence type="inferred from homology"/>
<feature type="domain" description="Helicase ATP-binding" evidence="13">
    <location>
        <begin position="179"/>
        <end position="377"/>
    </location>
</feature>
<comment type="catalytic activity">
    <reaction evidence="11">
        <text>ATP + H2O = ADP + phosphate + H(+)</text>
        <dbReference type="Rhea" id="RHEA:13065"/>
        <dbReference type="ChEBI" id="CHEBI:15377"/>
        <dbReference type="ChEBI" id="CHEBI:15378"/>
        <dbReference type="ChEBI" id="CHEBI:30616"/>
        <dbReference type="ChEBI" id="CHEBI:43474"/>
        <dbReference type="ChEBI" id="CHEBI:456216"/>
    </reaction>
</comment>
<evidence type="ECO:0000313" key="17">
    <source>
        <dbReference type="Proteomes" id="UP000324748"/>
    </source>
</evidence>
<dbReference type="FunFam" id="1.10.10.10:FF:001219">
    <property type="entry name" value="ATP-dependent DNA helicase"/>
    <property type="match status" value="1"/>
</dbReference>
<evidence type="ECO:0000256" key="9">
    <source>
        <dbReference type="ARBA" id="ARBA00023242"/>
    </source>
</evidence>
<dbReference type="Proteomes" id="UP000324748">
    <property type="component" value="Unassembled WGS sequence"/>
</dbReference>
<evidence type="ECO:0000256" key="1">
    <source>
        <dbReference type="ARBA" id="ARBA00005446"/>
    </source>
</evidence>
<dbReference type="GO" id="GO:0046872">
    <property type="term" value="F:metal ion binding"/>
    <property type="evidence" value="ECO:0007669"/>
    <property type="project" value="UniProtKB-KW"/>
</dbReference>
<dbReference type="GO" id="GO:0043138">
    <property type="term" value="F:3'-5' DNA helicase activity"/>
    <property type="evidence" value="ECO:0007669"/>
    <property type="project" value="UniProtKB-EC"/>
</dbReference>
<dbReference type="Proteomes" id="UP000325313">
    <property type="component" value="Unassembled WGS sequence"/>
</dbReference>
<dbReference type="InterPro" id="IPR004589">
    <property type="entry name" value="DNA_helicase_ATP-dep_RecQ"/>
</dbReference>
<dbReference type="GO" id="GO:0005524">
    <property type="term" value="F:ATP binding"/>
    <property type="evidence" value="ECO:0007669"/>
    <property type="project" value="UniProtKB-KW"/>
</dbReference>
<dbReference type="PANTHER" id="PTHR13710:SF105">
    <property type="entry name" value="ATP-DEPENDENT DNA HELICASE Q1"/>
    <property type="match status" value="1"/>
</dbReference>
<accession>A0A5B0NYE4</accession>
<dbReference type="InterPro" id="IPR027417">
    <property type="entry name" value="P-loop_NTPase"/>
</dbReference>
<dbReference type="GO" id="GO:0016787">
    <property type="term" value="F:hydrolase activity"/>
    <property type="evidence" value="ECO:0007669"/>
    <property type="project" value="UniProtKB-KW"/>
</dbReference>
<evidence type="ECO:0000256" key="6">
    <source>
        <dbReference type="ARBA" id="ARBA00022840"/>
    </source>
</evidence>
<dbReference type="InterPro" id="IPR032284">
    <property type="entry name" value="RecQ_Zn-bd"/>
</dbReference>
<keyword evidence="5 11" id="KW-0347">Helicase</keyword>
<keyword evidence="4 11" id="KW-0378">Hydrolase</keyword>
<dbReference type="Pfam" id="PF00271">
    <property type="entry name" value="Helicase_C"/>
    <property type="match status" value="1"/>
</dbReference>
<dbReference type="SUPFAM" id="SSF52540">
    <property type="entry name" value="P-loop containing nucleoside triphosphate hydrolases"/>
    <property type="match status" value="1"/>
</dbReference>
<dbReference type="FunFam" id="3.40.50.300:FF:001975">
    <property type="entry name" value="ATP-dependent DNA helicase"/>
    <property type="match status" value="1"/>
</dbReference>
<comment type="similarity">
    <text evidence="1 11">Belongs to the helicase family. RecQ subfamily.</text>
</comment>
<evidence type="ECO:0000256" key="4">
    <source>
        <dbReference type="ARBA" id="ARBA00022801"/>
    </source>
</evidence>
<keyword evidence="2" id="KW-0479">Metal-binding</keyword>
<dbReference type="InterPro" id="IPR002464">
    <property type="entry name" value="DNA/RNA_helicase_DEAH_CS"/>
</dbReference>
<dbReference type="GO" id="GO:0005737">
    <property type="term" value="C:cytoplasm"/>
    <property type="evidence" value="ECO:0007669"/>
    <property type="project" value="TreeGrafter"/>
</dbReference>
<evidence type="ECO:0000313" key="18">
    <source>
        <dbReference type="Proteomes" id="UP000325313"/>
    </source>
</evidence>
<evidence type="ECO:0000256" key="7">
    <source>
        <dbReference type="ARBA" id="ARBA00023125"/>
    </source>
</evidence>
<dbReference type="CDD" id="cd18794">
    <property type="entry name" value="SF2_C_RecQ"/>
    <property type="match status" value="1"/>
</dbReference>
<keyword evidence="6 11" id="KW-0067">ATP-binding</keyword>
<dbReference type="GO" id="GO:0003677">
    <property type="term" value="F:DNA binding"/>
    <property type="evidence" value="ECO:0007669"/>
    <property type="project" value="UniProtKB-KW"/>
</dbReference>
<name>A0A5B0NYE4_PUCGR</name>
<dbReference type="InterPro" id="IPR001650">
    <property type="entry name" value="Helicase_C-like"/>
</dbReference>
<keyword evidence="7" id="KW-0238">DNA-binding</keyword>
<evidence type="ECO:0000256" key="2">
    <source>
        <dbReference type="ARBA" id="ARBA00022723"/>
    </source>
</evidence>
<dbReference type="OrthoDB" id="10261556at2759"/>
<evidence type="ECO:0000256" key="3">
    <source>
        <dbReference type="ARBA" id="ARBA00022741"/>
    </source>
</evidence>
<gene>
    <name evidence="16" type="ORF">PGT21_050207</name>
    <name evidence="15" type="ORF">PGTUg99_050293</name>
</gene>
<evidence type="ECO:0000313" key="15">
    <source>
        <dbReference type="EMBL" id="KAA1083541.1"/>
    </source>
</evidence>
<dbReference type="PROSITE" id="PS51194">
    <property type="entry name" value="HELICASE_CTER"/>
    <property type="match status" value="1"/>
</dbReference>
<dbReference type="Gene3D" id="1.10.10.10">
    <property type="entry name" value="Winged helix-like DNA-binding domain superfamily/Winged helix DNA-binding domain"/>
    <property type="match status" value="1"/>
</dbReference>
<keyword evidence="17" id="KW-1185">Reference proteome</keyword>
<evidence type="ECO:0000256" key="8">
    <source>
        <dbReference type="ARBA" id="ARBA00023235"/>
    </source>
</evidence>
<dbReference type="FunFam" id="3.40.50.300:FF:001544">
    <property type="entry name" value="ATP-dependent DNA helicase"/>
    <property type="match status" value="1"/>
</dbReference>
<feature type="compositionally biased region" description="Low complexity" evidence="12">
    <location>
        <begin position="753"/>
        <end position="774"/>
    </location>
</feature>
<dbReference type="EC" id="5.6.2.4" evidence="11"/>
<evidence type="ECO:0000259" key="14">
    <source>
        <dbReference type="PROSITE" id="PS51194"/>
    </source>
</evidence>
<keyword evidence="8" id="KW-0413">Isomerase</keyword>
<feature type="region of interest" description="Disordered" evidence="12">
    <location>
        <begin position="753"/>
        <end position="801"/>
    </location>
</feature>
<dbReference type="PROSITE" id="PS51192">
    <property type="entry name" value="HELICASE_ATP_BIND_1"/>
    <property type="match status" value="1"/>
</dbReference>
<evidence type="ECO:0000259" key="13">
    <source>
        <dbReference type="PROSITE" id="PS51192"/>
    </source>
</evidence>
<dbReference type="SMART" id="SM00487">
    <property type="entry name" value="DEXDc"/>
    <property type="match status" value="1"/>
</dbReference>
<dbReference type="GO" id="GO:0000724">
    <property type="term" value="P:double-strand break repair via homologous recombination"/>
    <property type="evidence" value="ECO:0007669"/>
    <property type="project" value="TreeGrafter"/>
</dbReference>
<feature type="domain" description="Helicase C-terminal" evidence="14">
    <location>
        <begin position="413"/>
        <end position="567"/>
    </location>
</feature>
<comment type="catalytic activity">
    <reaction evidence="10 11">
        <text>Couples ATP hydrolysis with the unwinding of duplex DNA by translocating in the 3'-5' direction.</text>
        <dbReference type="EC" id="5.6.2.4"/>
    </reaction>
</comment>
<dbReference type="Pfam" id="PF00270">
    <property type="entry name" value="DEAD"/>
    <property type="match status" value="1"/>
</dbReference>
<evidence type="ECO:0000256" key="11">
    <source>
        <dbReference type="RuleBase" id="RU364117"/>
    </source>
</evidence>
<dbReference type="EMBL" id="VDEP01000438">
    <property type="protein sequence ID" value="KAA1083541.1"/>
    <property type="molecule type" value="Genomic_DNA"/>
</dbReference>
<dbReference type="InterPro" id="IPR011545">
    <property type="entry name" value="DEAD/DEAH_box_helicase_dom"/>
</dbReference>
<dbReference type="PROSITE" id="PS00690">
    <property type="entry name" value="DEAH_ATP_HELICASE"/>
    <property type="match status" value="1"/>
</dbReference>
<dbReference type="Gene3D" id="3.40.50.300">
    <property type="entry name" value="P-loop containing nucleotide triphosphate hydrolases"/>
    <property type="match status" value="2"/>
</dbReference>
<evidence type="ECO:0000256" key="12">
    <source>
        <dbReference type="SAM" id="MobiDB-lite"/>
    </source>
</evidence>